<proteinExistence type="predicted"/>
<protein>
    <submittedName>
        <fullName evidence="1">Uncharacterized protein</fullName>
    </submittedName>
</protein>
<name>A0A090QWS0_9GAMM</name>
<accession>A0A090QWS0</accession>
<reference evidence="1 2" key="1">
    <citation type="journal article" date="2014" name="Genome Announc.">
        <title>Draft Genome Sequences of Two Vibrionaceae Species, Vibrio ponticus C121 and Photobacterium aphoticum C119, Isolated as Coral Reef Microbiota.</title>
        <authorList>
            <person name="Al-saari N."/>
            <person name="Meirelles P.M."/>
            <person name="Mino S."/>
            <person name="Suda W."/>
            <person name="Oshima K."/>
            <person name="Hattori M."/>
            <person name="Ohkuma M."/>
            <person name="Thompson F.L."/>
            <person name="Gomez-Gil B."/>
            <person name="Sawabe T."/>
            <person name="Sawabe T."/>
        </authorList>
    </citation>
    <scope>NUCLEOTIDE SEQUENCE [LARGE SCALE GENOMIC DNA]</scope>
    <source>
        <strain evidence="1 2">JCM 19237</strain>
    </source>
</reference>
<comment type="caution">
    <text evidence="1">The sequence shown here is derived from an EMBL/GenBank/DDBJ whole genome shotgun (WGS) entry which is preliminary data.</text>
</comment>
<gene>
    <name evidence="1" type="ORF">JCM19237_3265</name>
</gene>
<evidence type="ECO:0000313" key="1">
    <source>
        <dbReference type="EMBL" id="GAL07326.1"/>
    </source>
</evidence>
<sequence length="54" mass="6168">MALIADAGEPLVFTLRSNDIDGSLTFQGVQAIPASWDRFEPYGCRRWGRSRWPR</sequence>
<dbReference type="STRING" id="754436.JCM19237_3265"/>
<organism evidence="1 2">
    <name type="scientific">Photobacterium aphoticum</name>
    <dbReference type="NCBI Taxonomy" id="754436"/>
    <lineage>
        <taxon>Bacteria</taxon>
        <taxon>Pseudomonadati</taxon>
        <taxon>Pseudomonadota</taxon>
        <taxon>Gammaproteobacteria</taxon>
        <taxon>Vibrionales</taxon>
        <taxon>Vibrionaceae</taxon>
        <taxon>Photobacterium</taxon>
    </lineage>
</organism>
<dbReference type="EMBL" id="BBMN01000016">
    <property type="protein sequence ID" value="GAL07326.1"/>
    <property type="molecule type" value="Genomic_DNA"/>
</dbReference>
<dbReference type="AlphaFoldDB" id="A0A090QWS0"/>
<evidence type="ECO:0000313" key="2">
    <source>
        <dbReference type="Proteomes" id="UP000029227"/>
    </source>
</evidence>
<dbReference type="Proteomes" id="UP000029227">
    <property type="component" value="Unassembled WGS sequence"/>
</dbReference>